<organism evidence="2 3">
    <name type="scientific">Daphnia magna</name>
    <dbReference type="NCBI Taxonomy" id="35525"/>
    <lineage>
        <taxon>Eukaryota</taxon>
        <taxon>Metazoa</taxon>
        <taxon>Ecdysozoa</taxon>
        <taxon>Arthropoda</taxon>
        <taxon>Crustacea</taxon>
        <taxon>Branchiopoda</taxon>
        <taxon>Diplostraca</taxon>
        <taxon>Cladocera</taxon>
        <taxon>Anomopoda</taxon>
        <taxon>Daphniidae</taxon>
        <taxon>Daphnia</taxon>
    </lineage>
</organism>
<accession>A0A164IDX9</accession>
<feature type="compositionally biased region" description="Gly residues" evidence="1">
    <location>
        <begin position="1"/>
        <end position="14"/>
    </location>
</feature>
<dbReference type="EMBL" id="LRGB01007483">
    <property type="protein sequence ID" value="KZS01155.1"/>
    <property type="molecule type" value="Genomic_DNA"/>
</dbReference>
<feature type="region of interest" description="Disordered" evidence="1">
    <location>
        <begin position="1"/>
        <end position="46"/>
    </location>
</feature>
<protein>
    <submittedName>
        <fullName evidence="2">Uncharacterized protein</fullName>
    </submittedName>
</protein>
<reference evidence="2 3" key="1">
    <citation type="submission" date="2016-03" db="EMBL/GenBank/DDBJ databases">
        <title>EvidentialGene: Evidence-directed Construction of Genes on Genomes.</title>
        <authorList>
            <person name="Gilbert D.G."/>
            <person name="Choi J.-H."/>
            <person name="Mockaitis K."/>
            <person name="Colbourne J."/>
            <person name="Pfrender M."/>
        </authorList>
    </citation>
    <scope>NUCLEOTIDE SEQUENCE [LARGE SCALE GENOMIC DNA]</scope>
    <source>
        <strain evidence="2 3">Xinb3</strain>
        <tissue evidence="2">Complete organism</tissue>
    </source>
</reference>
<evidence type="ECO:0000313" key="3">
    <source>
        <dbReference type="Proteomes" id="UP000076858"/>
    </source>
</evidence>
<feature type="non-terminal residue" evidence="2">
    <location>
        <position position="1"/>
    </location>
</feature>
<dbReference type="AlphaFoldDB" id="A0A164IDX9"/>
<comment type="caution">
    <text evidence="2">The sequence shown here is derived from an EMBL/GenBank/DDBJ whole genome shotgun (WGS) entry which is preliminary data.</text>
</comment>
<keyword evidence="3" id="KW-1185">Reference proteome</keyword>
<proteinExistence type="predicted"/>
<dbReference type="Proteomes" id="UP000076858">
    <property type="component" value="Unassembled WGS sequence"/>
</dbReference>
<evidence type="ECO:0000313" key="2">
    <source>
        <dbReference type="EMBL" id="KZS01155.1"/>
    </source>
</evidence>
<name>A0A164IDX9_9CRUS</name>
<evidence type="ECO:0000256" key="1">
    <source>
        <dbReference type="SAM" id="MobiDB-lite"/>
    </source>
</evidence>
<gene>
    <name evidence="2" type="ORF">APZ42_002266</name>
</gene>
<feature type="non-terminal residue" evidence="2">
    <location>
        <position position="159"/>
    </location>
</feature>
<sequence>GQGAGQGPCAGAGALGQRHSGGADPRFFAGRAGASERGRDGPLGPEHGVLGCLRSGLPERISAHAAGLGPHRGLGGGRGRVRQAGGVFAAGGAGRARQGLLGRGLQRALCKDRSRRCRPAQLRQEIGQLGPAPDRQTQPVLRARALLIAKRPARVARAQ</sequence>